<dbReference type="Proteomes" id="UP000325218">
    <property type="component" value="Unassembled WGS sequence"/>
</dbReference>
<comment type="caution">
    <text evidence="1">The sequence shown here is derived from an EMBL/GenBank/DDBJ whole genome shotgun (WGS) entry which is preliminary data.</text>
</comment>
<dbReference type="SUPFAM" id="SSF52540">
    <property type="entry name" value="P-loop containing nucleoside triphosphate hydrolases"/>
    <property type="match status" value="1"/>
</dbReference>
<dbReference type="EMBL" id="VSDO01000001">
    <property type="protein sequence ID" value="TYA15564.1"/>
    <property type="molecule type" value="Genomic_DNA"/>
</dbReference>
<keyword evidence="2" id="KW-1185">Reference proteome</keyword>
<dbReference type="OrthoDB" id="2665969at2"/>
<evidence type="ECO:0000313" key="1">
    <source>
        <dbReference type="EMBL" id="TYA15564.1"/>
    </source>
</evidence>
<protein>
    <recommendedName>
        <fullName evidence="3">CpsD/CapB family tyrosine-protein kinase</fullName>
    </recommendedName>
</protein>
<proteinExistence type="predicted"/>
<evidence type="ECO:0008006" key="3">
    <source>
        <dbReference type="Google" id="ProtNLM"/>
    </source>
</evidence>
<dbReference type="AlphaFoldDB" id="A0A5D0D1R4"/>
<evidence type="ECO:0000313" key="2">
    <source>
        <dbReference type="Proteomes" id="UP000325218"/>
    </source>
</evidence>
<sequence>MEQFVPSLQANKEKYQFACKNIRIAIAGSDRRTGVTTTAMNLVFWIQEHGGTACYVEANTSKHLAHIIHLFDPEKSGNAYVMGNADFYLTQEFNQDYNFIVIDCGVLGDPKLQELFSHADVRLVCGSVMPYELPIFYRALERCKHLPVHAVGMFVPENLKPYLRKMTDQNIIFGDSSHDLFDSNVNNQVHQQILKEYISKSFR</sequence>
<name>A0A5D0D1R4_9BACL</name>
<gene>
    <name evidence="1" type="ORF">FRY98_03640</name>
</gene>
<accession>A0A5D0D1R4</accession>
<dbReference type="Gene3D" id="3.40.50.300">
    <property type="entry name" value="P-loop containing nucleotide triphosphate hydrolases"/>
    <property type="match status" value="1"/>
</dbReference>
<organism evidence="1 2">
    <name type="scientific">Paenibacillus faecis</name>
    <dbReference type="NCBI Taxonomy" id="862114"/>
    <lineage>
        <taxon>Bacteria</taxon>
        <taxon>Bacillati</taxon>
        <taxon>Bacillota</taxon>
        <taxon>Bacilli</taxon>
        <taxon>Bacillales</taxon>
        <taxon>Paenibacillaceae</taxon>
        <taxon>Paenibacillus</taxon>
    </lineage>
</organism>
<dbReference type="InterPro" id="IPR027417">
    <property type="entry name" value="P-loop_NTPase"/>
</dbReference>
<reference evidence="1 2" key="1">
    <citation type="submission" date="2019-08" db="EMBL/GenBank/DDBJ databases">
        <title>Genome sequencing of Paenibacillus faecis DSM 23593(T).</title>
        <authorList>
            <person name="Kook J.-K."/>
            <person name="Park S.-N."/>
            <person name="Lim Y.K."/>
        </authorList>
    </citation>
    <scope>NUCLEOTIDE SEQUENCE [LARGE SCALE GENOMIC DNA]</scope>
    <source>
        <strain evidence="1 2">DSM 23593</strain>
    </source>
</reference>